<evidence type="ECO:0000313" key="12">
    <source>
        <dbReference type="EMBL" id="ORY78109.1"/>
    </source>
</evidence>
<comment type="catalytic activity">
    <reaction evidence="8">
        <text>L-seryl-[protein] + ATP = O-phospho-L-seryl-[protein] + ADP + H(+)</text>
        <dbReference type="Rhea" id="RHEA:17989"/>
        <dbReference type="Rhea" id="RHEA-COMP:9863"/>
        <dbReference type="Rhea" id="RHEA-COMP:11604"/>
        <dbReference type="ChEBI" id="CHEBI:15378"/>
        <dbReference type="ChEBI" id="CHEBI:29999"/>
        <dbReference type="ChEBI" id="CHEBI:30616"/>
        <dbReference type="ChEBI" id="CHEBI:83421"/>
        <dbReference type="ChEBI" id="CHEBI:456216"/>
        <dbReference type="EC" id="2.7.11.1"/>
    </reaction>
</comment>
<keyword evidence="3" id="KW-0808">Transferase</keyword>
<feature type="region of interest" description="Disordered" evidence="10">
    <location>
        <begin position="1"/>
        <end position="119"/>
    </location>
</feature>
<dbReference type="OrthoDB" id="6513151at2759"/>
<dbReference type="PROSITE" id="PS50011">
    <property type="entry name" value="PROTEIN_KINASE_DOM"/>
    <property type="match status" value="1"/>
</dbReference>
<dbReference type="STRING" id="56484.A0A1Y2F2K9"/>
<keyword evidence="4 9" id="KW-0547">Nucleotide-binding</keyword>
<dbReference type="PANTHER" id="PTHR24343">
    <property type="entry name" value="SERINE/THREONINE KINASE"/>
    <property type="match status" value="1"/>
</dbReference>
<evidence type="ECO:0000256" key="6">
    <source>
        <dbReference type="ARBA" id="ARBA00022840"/>
    </source>
</evidence>
<dbReference type="InterPro" id="IPR017441">
    <property type="entry name" value="Protein_kinase_ATP_BS"/>
</dbReference>
<reference evidence="12 13" key="1">
    <citation type="submission" date="2016-07" db="EMBL/GenBank/DDBJ databases">
        <title>Pervasive Adenine N6-methylation of Active Genes in Fungi.</title>
        <authorList>
            <consortium name="DOE Joint Genome Institute"/>
            <person name="Mondo S.J."/>
            <person name="Dannebaum R.O."/>
            <person name="Kuo R.C."/>
            <person name="Labutti K."/>
            <person name="Haridas S."/>
            <person name="Kuo A."/>
            <person name="Salamov A."/>
            <person name="Ahrendt S.R."/>
            <person name="Lipzen A."/>
            <person name="Sullivan W."/>
            <person name="Andreopoulos W.B."/>
            <person name="Clum A."/>
            <person name="Lindquist E."/>
            <person name="Daum C."/>
            <person name="Ramamoorthy G.K."/>
            <person name="Gryganskyi A."/>
            <person name="Culley D."/>
            <person name="Magnuson J.K."/>
            <person name="James T.Y."/>
            <person name="O'Malley M.A."/>
            <person name="Stajich J.E."/>
            <person name="Spatafora J.W."/>
            <person name="Visel A."/>
            <person name="Grigoriev I.V."/>
        </authorList>
    </citation>
    <scope>NUCLEOTIDE SEQUENCE [LARGE SCALE GENOMIC DNA]</scope>
    <source>
        <strain evidence="12 13">12-1054</strain>
    </source>
</reference>
<feature type="compositionally biased region" description="Polar residues" evidence="10">
    <location>
        <begin position="32"/>
        <end position="42"/>
    </location>
</feature>
<comment type="catalytic activity">
    <reaction evidence="7">
        <text>L-threonyl-[protein] + ATP = O-phospho-L-threonyl-[protein] + ADP + H(+)</text>
        <dbReference type="Rhea" id="RHEA:46608"/>
        <dbReference type="Rhea" id="RHEA-COMP:11060"/>
        <dbReference type="Rhea" id="RHEA-COMP:11605"/>
        <dbReference type="ChEBI" id="CHEBI:15378"/>
        <dbReference type="ChEBI" id="CHEBI:30013"/>
        <dbReference type="ChEBI" id="CHEBI:30616"/>
        <dbReference type="ChEBI" id="CHEBI:61977"/>
        <dbReference type="ChEBI" id="CHEBI:456216"/>
        <dbReference type="EC" id="2.7.11.1"/>
    </reaction>
</comment>
<evidence type="ECO:0000256" key="7">
    <source>
        <dbReference type="ARBA" id="ARBA00047899"/>
    </source>
</evidence>
<organism evidence="12 13">
    <name type="scientific">Protomyces lactucae-debilis</name>
    <dbReference type="NCBI Taxonomy" id="2754530"/>
    <lineage>
        <taxon>Eukaryota</taxon>
        <taxon>Fungi</taxon>
        <taxon>Dikarya</taxon>
        <taxon>Ascomycota</taxon>
        <taxon>Taphrinomycotina</taxon>
        <taxon>Taphrinomycetes</taxon>
        <taxon>Taphrinales</taxon>
        <taxon>Protomycetaceae</taxon>
        <taxon>Protomyces</taxon>
    </lineage>
</organism>
<feature type="binding site" evidence="9">
    <location>
        <position position="246"/>
    </location>
    <ligand>
        <name>ATP</name>
        <dbReference type="ChEBI" id="CHEBI:30616"/>
    </ligand>
</feature>
<keyword evidence="2" id="KW-0723">Serine/threonine-protein kinase</keyword>
<evidence type="ECO:0000313" key="13">
    <source>
        <dbReference type="Proteomes" id="UP000193685"/>
    </source>
</evidence>
<feature type="domain" description="Protein kinase" evidence="11">
    <location>
        <begin position="217"/>
        <end position="510"/>
    </location>
</feature>
<dbReference type="RefSeq" id="XP_040723220.1">
    <property type="nucleotide sequence ID" value="XM_040869855.1"/>
</dbReference>
<dbReference type="PROSITE" id="PS00107">
    <property type="entry name" value="PROTEIN_KINASE_ATP"/>
    <property type="match status" value="1"/>
</dbReference>
<dbReference type="InterPro" id="IPR011009">
    <property type="entry name" value="Kinase-like_dom_sf"/>
</dbReference>
<evidence type="ECO:0000256" key="3">
    <source>
        <dbReference type="ARBA" id="ARBA00022679"/>
    </source>
</evidence>
<evidence type="ECO:0000259" key="11">
    <source>
        <dbReference type="PROSITE" id="PS50011"/>
    </source>
</evidence>
<evidence type="ECO:0000256" key="5">
    <source>
        <dbReference type="ARBA" id="ARBA00022777"/>
    </source>
</evidence>
<dbReference type="OMA" id="NDHYKET"/>
<dbReference type="Pfam" id="PF00069">
    <property type="entry name" value="Pkinase"/>
    <property type="match status" value="1"/>
</dbReference>
<dbReference type="SUPFAM" id="SSF56112">
    <property type="entry name" value="Protein kinase-like (PK-like)"/>
    <property type="match status" value="1"/>
</dbReference>
<evidence type="ECO:0000256" key="4">
    <source>
        <dbReference type="ARBA" id="ARBA00022741"/>
    </source>
</evidence>
<dbReference type="GO" id="GO:0004674">
    <property type="term" value="F:protein serine/threonine kinase activity"/>
    <property type="evidence" value="ECO:0007669"/>
    <property type="project" value="UniProtKB-KW"/>
</dbReference>
<evidence type="ECO:0000256" key="2">
    <source>
        <dbReference type="ARBA" id="ARBA00022527"/>
    </source>
</evidence>
<dbReference type="EMBL" id="MCFI01000018">
    <property type="protein sequence ID" value="ORY78109.1"/>
    <property type="molecule type" value="Genomic_DNA"/>
</dbReference>
<dbReference type="SMART" id="SM00220">
    <property type="entry name" value="S_TKc"/>
    <property type="match status" value="1"/>
</dbReference>
<dbReference type="InterPro" id="IPR008271">
    <property type="entry name" value="Ser/Thr_kinase_AS"/>
</dbReference>
<sequence length="543" mass="60935">MANSNVRFSVTDDDDEEPSQDPVEVEKLRNMHLQNPLGQQTPQPTPSLSGPSSASVSRSTSQQQDHAALAAATGSRRSSRADIFHGSHSRIHSPDISPPSTPRNDPNDPYRRSARVPQSKSLADIAPQFIFQKHTASTHSSHTHLKDFFNNHHEKVDKGHKSHSGFDLGRFFRHGGKRSGTSTPTGSTSSVYMPEFDSKVPKKVKGDNHDGLHQKYGKAGKLLGAGAGGSVRIMKRISDGQLFAVKEFRERGTTETLKEYNKKVTAEFCVASAMHHPNVIETLEVLKENAKWYQVMEFAPFDMFAIVMTGKMSRPEIFCCFKQLLRGVEYLHGMGLAHRDLKLDNLVVDEHGIVKIIDFGSAIVFKYPFEEEIHEATGIVGSDPYLSPETCTNIRYSPEPADIWSCAVIFCCMCLRRFPWKSPRLSDNSYKSFAMADPLSEEKCKPEVLRLAPTEQQVPASSGNPQPIIRGPWRLLRLLPKESRSVIKGMLELDPEKRFSMHDIVLDDWIQAVEMCYADKHTNTFYKSSSHSHHLIGHETQKK</sequence>
<dbReference type="EC" id="2.7.11.1" evidence="1"/>
<accession>A0A1Y2F2K9</accession>
<dbReference type="GeneID" id="63786454"/>
<comment type="caution">
    <text evidence="12">The sequence shown here is derived from an EMBL/GenBank/DDBJ whole genome shotgun (WGS) entry which is preliminary data.</text>
</comment>
<evidence type="ECO:0000256" key="10">
    <source>
        <dbReference type="SAM" id="MobiDB-lite"/>
    </source>
</evidence>
<dbReference type="PANTHER" id="PTHR24343:SF137">
    <property type="entry name" value="SERINE_THREONINE-PROTEIN KINASE HRK1"/>
    <property type="match status" value="1"/>
</dbReference>
<dbReference type="PROSITE" id="PS00108">
    <property type="entry name" value="PROTEIN_KINASE_ST"/>
    <property type="match status" value="1"/>
</dbReference>
<protein>
    <recommendedName>
        <fullName evidence="1">non-specific serine/threonine protein kinase</fullName>
        <ecNumber evidence="1">2.7.11.1</ecNumber>
    </recommendedName>
</protein>
<dbReference type="InterPro" id="IPR000719">
    <property type="entry name" value="Prot_kinase_dom"/>
</dbReference>
<evidence type="ECO:0000256" key="1">
    <source>
        <dbReference type="ARBA" id="ARBA00012513"/>
    </source>
</evidence>
<evidence type="ECO:0000256" key="8">
    <source>
        <dbReference type="ARBA" id="ARBA00048679"/>
    </source>
</evidence>
<dbReference type="Proteomes" id="UP000193685">
    <property type="component" value="Unassembled WGS sequence"/>
</dbReference>
<dbReference type="GO" id="GO:0005829">
    <property type="term" value="C:cytosol"/>
    <property type="evidence" value="ECO:0007669"/>
    <property type="project" value="TreeGrafter"/>
</dbReference>
<proteinExistence type="predicted"/>
<dbReference type="AlphaFoldDB" id="A0A1Y2F2K9"/>
<gene>
    <name evidence="12" type="ORF">BCR37DRAFT_382353</name>
</gene>
<name>A0A1Y2F2K9_PROLT</name>
<keyword evidence="13" id="KW-1185">Reference proteome</keyword>
<dbReference type="Gene3D" id="1.10.510.10">
    <property type="entry name" value="Transferase(Phosphotransferase) domain 1"/>
    <property type="match status" value="1"/>
</dbReference>
<feature type="compositionally biased region" description="Low complexity" evidence="10">
    <location>
        <begin position="47"/>
        <end position="76"/>
    </location>
</feature>
<evidence type="ECO:0000256" key="9">
    <source>
        <dbReference type="PROSITE-ProRule" id="PRU10141"/>
    </source>
</evidence>
<keyword evidence="5 12" id="KW-0418">Kinase</keyword>
<keyword evidence="6 9" id="KW-0067">ATP-binding</keyword>
<dbReference type="GO" id="GO:0005524">
    <property type="term" value="F:ATP binding"/>
    <property type="evidence" value="ECO:0007669"/>
    <property type="project" value="UniProtKB-UniRule"/>
</dbReference>